<keyword evidence="8 11" id="KW-0413">Isomerase</keyword>
<evidence type="ECO:0000259" key="13">
    <source>
        <dbReference type="PROSITE" id="PS51198"/>
    </source>
</evidence>
<dbReference type="Pfam" id="PF13361">
    <property type="entry name" value="UvrD_C"/>
    <property type="match status" value="1"/>
</dbReference>
<dbReference type="Proteomes" id="UP000189966">
    <property type="component" value="Unassembled WGS sequence"/>
</dbReference>
<dbReference type="PANTHER" id="PTHR11070">
    <property type="entry name" value="UVRD / RECB / PCRA DNA HELICASE FAMILY MEMBER"/>
    <property type="match status" value="1"/>
</dbReference>
<dbReference type="FunFam" id="1.10.486.10:FF:000002">
    <property type="entry name" value="ATP-dependent DNA helicase Rep"/>
    <property type="match status" value="1"/>
</dbReference>
<evidence type="ECO:0000256" key="9">
    <source>
        <dbReference type="ARBA" id="ARBA00034617"/>
    </source>
</evidence>
<dbReference type="InterPro" id="IPR013986">
    <property type="entry name" value="DExx_box_DNA_helicase_dom_sf"/>
</dbReference>
<keyword evidence="6 11" id="KW-0067">ATP-binding</keyword>
<organism evidence="15 16">
    <name type="scientific">Photobacterium piscicola</name>
    <dbReference type="NCBI Taxonomy" id="1378299"/>
    <lineage>
        <taxon>Bacteria</taxon>
        <taxon>Pseudomonadati</taxon>
        <taxon>Pseudomonadota</taxon>
        <taxon>Gammaproteobacteria</taxon>
        <taxon>Vibrionales</taxon>
        <taxon>Vibrionaceae</taxon>
        <taxon>Photobacterium</taxon>
    </lineage>
</organism>
<keyword evidence="4 11" id="KW-0378">Hydrolase</keyword>
<dbReference type="SUPFAM" id="SSF52540">
    <property type="entry name" value="P-loop containing nucleoside triphosphate hydrolases"/>
    <property type="match status" value="1"/>
</dbReference>
<dbReference type="RefSeq" id="WP_080159288.1">
    <property type="nucleotide sequence ID" value="NZ_FUZI01000017.1"/>
</dbReference>
<evidence type="ECO:0000256" key="11">
    <source>
        <dbReference type="HAMAP-Rule" id="MF_01920"/>
    </source>
</evidence>
<comment type="subunit">
    <text evidence="11">Homodimer.</text>
</comment>
<proteinExistence type="inferred from homology"/>
<dbReference type="Gene3D" id="1.10.486.10">
    <property type="entry name" value="PCRA, domain 4"/>
    <property type="match status" value="1"/>
</dbReference>
<evidence type="ECO:0000256" key="7">
    <source>
        <dbReference type="ARBA" id="ARBA00023125"/>
    </source>
</evidence>
<gene>
    <name evidence="11 15" type="primary">rep</name>
    <name evidence="15" type="ORF">CZ809_04032</name>
</gene>
<keyword evidence="7 11" id="KW-0238">DNA-binding</keyword>
<dbReference type="InterPro" id="IPR027417">
    <property type="entry name" value="P-loop_NTPase"/>
</dbReference>
<evidence type="ECO:0000256" key="5">
    <source>
        <dbReference type="ARBA" id="ARBA00022806"/>
    </source>
</evidence>
<feature type="binding site" evidence="12">
    <location>
        <begin position="22"/>
        <end position="29"/>
    </location>
    <ligand>
        <name>ATP</name>
        <dbReference type="ChEBI" id="CHEBI:30616"/>
    </ligand>
</feature>
<evidence type="ECO:0000256" key="2">
    <source>
        <dbReference type="ARBA" id="ARBA00022705"/>
    </source>
</evidence>
<dbReference type="GO" id="GO:0000725">
    <property type="term" value="P:recombinational repair"/>
    <property type="evidence" value="ECO:0007669"/>
    <property type="project" value="TreeGrafter"/>
</dbReference>
<dbReference type="GO" id="GO:0005524">
    <property type="term" value="F:ATP binding"/>
    <property type="evidence" value="ECO:0007669"/>
    <property type="project" value="UniProtKB-UniRule"/>
</dbReference>
<dbReference type="OrthoDB" id="9806690at2"/>
<keyword evidence="5 11" id="KW-0347">Helicase</keyword>
<evidence type="ECO:0000256" key="4">
    <source>
        <dbReference type="ARBA" id="ARBA00022801"/>
    </source>
</evidence>
<dbReference type="PANTHER" id="PTHR11070:SF64">
    <property type="entry name" value="ATP-DEPENDENT DNA HELICASE REP"/>
    <property type="match status" value="1"/>
</dbReference>
<feature type="domain" description="UvrD-like helicase ATP-binding" evidence="13">
    <location>
        <begin position="1"/>
        <end position="280"/>
    </location>
</feature>
<dbReference type="NCBIfam" id="NF008172">
    <property type="entry name" value="PRK10919.1"/>
    <property type="match status" value="1"/>
</dbReference>
<dbReference type="InterPro" id="IPR014017">
    <property type="entry name" value="DNA_helicase_UvrD-like_C"/>
</dbReference>
<feature type="binding site" evidence="11">
    <location>
        <position position="278"/>
    </location>
    <ligand>
        <name>ATP</name>
        <dbReference type="ChEBI" id="CHEBI:30616"/>
    </ligand>
</feature>
<dbReference type="GO" id="GO:0016887">
    <property type="term" value="F:ATP hydrolysis activity"/>
    <property type="evidence" value="ECO:0007669"/>
    <property type="project" value="RHEA"/>
</dbReference>
<evidence type="ECO:0000313" key="15">
    <source>
        <dbReference type="EMBL" id="SKC34415.1"/>
    </source>
</evidence>
<evidence type="ECO:0000259" key="14">
    <source>
        <dbReference type="PROSITE" id="PS51217"/>
    </source>
</evidence>
<evidence type="ECO:0000256" key="10">
    <source>
        <dbReference type="ARBA" id="ARBA00048988"/>
    </source>
</evidence>
<dbReference type="GO" id="GO:0005829">
    <property type="term" value="C:cytosol"/>
    <property type="evidence" value="ECO:0007669"/>
    <property type="project" value="TreeGrafter"/>
</dbReference>
<dbReference type="EMBL" id="FUZI01000017">
    <property type="protein sequence ID" value="SKC34415.1"/>
    <property type="molecule type" value="Genomic_DNA"/>
</dbReference>
<evidence type="ECO:0000256" key="3">
    <source>
        <dbReference type="ARBA" id="ARBA00022741"/>
    </source>
</evidence>
<reference evidence="15 16" key="1">
    <citation type="submission" date="2017-02" db="EMBL/GenBank/DDBJ databases">
        <authorList>
            <person name="Peterson S.W."/>
        </authorList>
    </citation>
    <scope>NUCLEOTIDE SEQUENCE [LARGE SCALE GENOMIC DNA]</scope>
    <source>
        <strain evidence="16">type strain: NCCB 100098</strain>
    </source>
</reference>
<evidence type="ECO:0000256" key="8">
    <source>
        <dbReference type="ARBA" id="ARBA00023235"/>
    </source>
</evidence>
<dbReference type="HAMAP" id="MF_01920">
    <property type="entry name" value="Helicase_Rep"/>
    <property type="match status" value="1"/>
</dbReference>
<dbReference type="GO" id="GO:0032991">
    <property type="term" value="C:protein-containing complex"/>
    <property type="evidence" value="ECO:0007669"/>
    <property type="project" value="UniProtKB-ARBA"/>
</dbReference>
<dbReference type="EC" id="5.6.2.4" evidence="11"/>
<comment type="catalytic activity">
    <reaction evidence="10 11">
        <text>ATP + H2O = ADP + phosphate + H(+)</text>
        <dbReference type="Rhea" id="RHEA:13065"/>
        <dbReference type="ChEBI" id="CHEBI:15377"/>
        <dbReference type="ChEBI" id="CHEBI:15378"/>
        <dbReference type="ChEBI" id="CHEBI:30616"/>
        <dbReference type="ChEBI" id="CHEBI:43474"/>
        <dbReference type="ChEBI" id="CHEBI:456216"/>
        <dbReference type="EC" id="5.6.2.4"/>
    </reaction>
</comment>
<keyword evidence="3 11" id="KW-0547">Nucleotide-binding</keyword>
<dbReference type="CDD" id="cd18807">
    <property type="entry name" value="SF1_C_UvrD"/>
    <property type="match status" value="1"/>
</dbReference>
<dbReference type="Pfam" id="PF00580">
    <property type="entry name" value="UvrD-helicase"/>
    <property type="match status" value="1"/>
</dbReference>
<name>A0A1T5I6C1_9GAMM</name>
<protein>
    <recommendedName>
        <fullName evidence="11">ATP-dependent DNA helicase Rep</fullName>
        <ecNumber evidence="11">5.6.2.4</ecNumber>
    </recommendedName>
    <alternativeName>
        <fullName evidence="11">DNA 3'-5' helicase Rep</fullName>
    </alternativeName>
</protein>
<dbReference type="NCBIfam" id="TIGR01074">
    <property type="entry name" value="rep"/>
    <property type="match status" value="1"/>
</dbReference>
<comment type="function">
    <text evidence="11">Rep helicase is a single-stranded DNA-dependent ATPase involved in DNA replication; it can initiate unwinding at a nick in the DNA. It binds to the single-stranded DNA and acts in a progressive fashion along the DNA in the 3' to 5' direction.</text>
</comment>
<evidence type="ECO:0000256" key="1">
    <source>
        <dbReference type="ARBA" id="ARBA00009922"/>
    </source>
</evidence>
<dbReference type="FunFam" id="1.10.10.160:FF:000001">
    <property type="entry name" value="ATP-dependent DNA helicase"/>
    <property type="match status" value="1"/>
</dbReference>
<dbReference type="GO" id="GO:0003697">
    <property type="term" value="F:single-stranded DNA binding"/>
    <property type="evidence" value="ECO:0007669"/>
    <property type="project" value="UniProtKB-UniRule"/>
</dbReference>
<sequence length="671" mass="77442">MKLNPRQTEAVKYVSGPCLVLAGAGSGKTRVITNKIAYLVQKCDYKARNIAALTFTNKAAREMKERVGQTLGRQESKGLMVSTFHTLGLNIVRRECKYLGLKANFSLFDDQDQMALLKELTEEELDGDKDLLKQLQSTISNWKNDMLSPVDAAGRAQSERDQLFAHCYEMYQRQMKAYNALDFDDLILMPVLLLRDNQDVRQRWQNRIRYLLVDEYQDTNTSQYLFVKLLVGERARFTVVGDDDQSIYSWRGAQPENLALLNKDFPNLKVVKLEQNYRSTSRILRTANILIANNPHLFEKALFSAIPDGAMLKVLTAKNEEHEAEKVVGELIAHRFMNNTAYKDYAILYRGNHQSRLFEKALMQNRIPYKISGGTSFFSRVEIKDMMAYLRVLTNPDDDNAFLRIVNTPRREIGPVTLEKLGTYANMRGKSLFEASFEMGLEQHLSGRGLEALQRFTHWVNQLADNAERGDTVAAVRQLVRDIHYEDWLYETSASPKAAEMRMKNVSDLYSWITADLEGDNYDKEIKTLKEVVQRLTLRDMMERGEDNDDADQVQLMTLHASKGLEFPYVFLIGTEEGILPHQTSIDEDNVDEERRLAYVGITRAQRELTFTLCKERRQYGELIKPEPSRFLYELPQDDLEWESERKPVTAEERMQKGQAHIANIRNLFKK</sequence>
<keyword evidence="2 11" id="KW-0235">DNA replication</keyword>
<evidence type="ECO:0000313" key="16">
    <source>
        <dbReference type="Proteomes" id="UP000189966"/>
    </source>
</evidence>
<evidence type="ECO:0000256" key="12">
    <source>
        <dbReference type="PROSITE-ProRule" id="PRU00560"/>
    </source>
</evidence>
<evidence type="ECO:0000256" key="6">
    <source>
        <dbReference type="ARBA" id="ARBA00022840"/>
    </source>
</evidence>
<accession>A0A1T5I6C1</accession>
<dbReference type="PROSITE" id="PS51198">
    <property type="entry name" value="UVRD_HELICASE_ATP_BIND"/>
    <property type="match status" value="1"/>
</dbReference>
<dbReference type="PROSITE" id="PS51217">
    <property type="entry name" value="UVRD_HELICASE_CTER"/>
    <property type="match status" value="1"/>
</dbReference>
<comment type="catalytic activity">
    <reaction evidence="9 11">
        <text>Couples ATP hydrolysis with the unwinding of duplex DNA by translocating in the 3'-5' direction.</text>
        <dbReference type="EC" id="5.6.2.4"/>
    </reaction>
</comment>
<dbReference type="CDD" id="cd17932">
    <property type="entry name" value="DEXQc_UvrD"/>
    <property type="match status" value="1"/>
</dbReference>
<dbReference type="GO" id="GO:0009314">
    <property type="term" value="P:response to radiation"/>
    <property type="evidence" value="ECO:0007669"/>
    <property type="project" value="UniProtKB-ARBA"/>
</dbReference>
<dbReference type="Gene3D" id="3.40.50.300">
    <property type="entry name" value="P-loop containing nucleotide triphosphate hydrolases"/>
    <property type="match status" value="2"/>
</dbReference>
<dbReference type="AlphaFoldDB" id="A0A1T5I6C1"/>
<dbReference type="GO" id="GO:0043138">
    <property type="term" value="F:3'-5' DNA helicase activity"/>
    <property type="evidence" value="ECO:0007669"/>
    <property type="project" value="UniProtKB-UniRule"/>
</dbReference>
<comment type="similarity">
    <text evidence="1 11">Belongs to the helicase family. UvrD subfamily.</text>
</comment>
<dbReference type="InterPro" id="IPR000212">
    <property type="entry name" value="DNA_helicase_UvrD/REP"/>
</dbReference>
<feature type="domain" description="UvrD-like helicase C-terminal" evidence="14">
    <location>
        <begin position="281"/>
        <end position="564"/>
    </location>
</feature>
<dbReference type="Gene3D" id="1.10.10.160">
    <property type="match status" value="1"/>
</dbReference>
<dbReference type="GO" id="GO:0006260">
    <property type="term" value="P:DNA replication"/>
    <property type="evidence" value="ECO:0007669"/>
    <property type="project" value="UniProtKB-UniRule"/>
</dbReference>
<dbReference type="InterPro" id="IPR014016">
    <property type="entry name" value="UvrD-like_ATP-bd"/>
</dbReference>
<dbReference type="InterPro" id="IPR005752">
    <property type="entry name" value="Helicase_Rep"/>
</dbReference>